<name>A0A7C8I2S9_9PLEO</name>
<sequence>MISAGLDIRRCDTAIDWTGVRNSSKVEEQEVSLQLCRLFRVPTQRPKRATRTPTLPRGPNITAELRGYHAPEKTISVSRNLMDLLSGQLLRFCEVKIVNINNYGKYPILVASLDVGFFCTQNDMTKPTDRFGRGLTIGTMVHQGDFSKIFFSRFFCFLVSVYTGNLSFHPKAEESLFEELKSSTGNFLYSHRYTDAHLPTWTWPSTRLRETTHTPRHPRRRRHILSLTSAALPKT</sequence>
<evidence type="ECO:0000313" key="2">
    <source>
        <dbReference type="Proteomes" id="UP000481861"/>
    </source>
</evidence>
<keyword evidence="2" id="KW-1185">Reference proteome</keyword>
<protein>
    <submittedName>
        <fullName evidence="1">Uncharacterized protein</fullName>
    </submittedName>
</protein>
<evidence type="ECO:0000313" key="1">
    <source>
        <dbReference type="EMBL" id="KAF2866612.1"/>
    </source>
</evidence>
<organism evidence="1 2">
    <name type="scientific">Massariosphaeria phaeospora</name>
    <dbReference type="NCBI Taxonomy" id="100035"/>
    <lineage>
        <taxon>Eukaryota</taxon>
        <taxon>Fungi</taxon>
        <taxon>Dikarya</taxon>
        <taxon>Ascomycota</taxon>
        <taxon>Pezizomycotina</taxon>
        <taxon>Dothideomycetes</taxon>
        <taxon>Pleosporomycetidae</taxon>
        <taxon>Pleosporales</taxon>
        <taxon>Pleosporales incertae sedis</taxon>
        <taxon>Massariosphaeria</taxon>
    </lineage>
</organism>
<gene>
    <name evidence="1" type="ORF">BDV95DRAFT_204668</name>
</gene>
<proteinExistence type="predicted"/>
<dbReference type="Proteomes" id="UP000481861">
    <property type="component" value="Unassembled WGS sequence"/>
</dbReference>
<reference evidence="1 2" key="1">
    <citation type="submission" date="2020-01" db="EMBL/GenBank/DDBJ databases">
        <authorList>
            <consortium name="DOE Joint Genome Institute"/>
            <person name="Haridas S."/>
            <person name="Albert R."/>
            <person name="Binder M."/>
            <person name="Bloem J."/>
            <person name="Labutti K."/>
            <person name="Salamov A."/>
            <person name="Andreopoulos B."/>
            <person name="Baker S.E."/>
            <person name="Barry K."/>
            <person name="Bills G."/>
            <person name="Bluhm B.H."/>
            <person name="Cannon C."/>
            <person name="Castanera R."/>
            <person name="Culley D.E."/>
            <person name="Daum C."/>
            <person name="Ezra D."/>
            <person name="Gonzalez J.B."/>
            <person name="Henrissat B."/>
            <person name="Kuo A."/>
            <person name="Liang C."/>
            <person name="Lipzen A."/>
            <person name="Lutzoni F."/>
            <person name="Magnuson J."/>
            <person name="Mondo S."/>
            <person name="Nolan M."/>
            <person name="Ohm R."/>
            <person name="Pangilinan J."/>
            <person name="Park H.-J.H."/>
            <person name="Ramirez L."/>
            <person name="Alfaro M."/>
            <person name="Sun H."/>
            <person name="Tritt A."/>
            <person name="Yoshinaga Y."/>
            <person name="Zwiers L.-H.L."/>
            <person name="Turgeon B.G."/>
            <person name="Goodwin S.B."/>
            <person name="Spatafora J.W."/>
            <person name="Crous P.W."/>
            <person name="Grigoriev I.V."/>
        </authorList>
    </citation>
    <scope>NUCLEOTIDE SEQUENCE [LARGE SCALE GENOMIC DNA]</scope>
    <source>
        <strain evidence="1 2">CBS 611.86</strain>
    </source>
</reference>
<dbReference type="EMBL" id="JAADJZ010000027">
    <property type="protein sequence ID" value="KAF2866612.1"/>
    <property type="molecule type" value="Genomic_DNA"/>
</dbReference>
<dbReference type="AlphaFoldDB" id="A0A7C8I2S9"/>
<comment type="caution">
    <text evidence="1">The sequence shown here is derived from an EMBL/GenBank/DDBJ whole genome shotgun (WGS) entry which is preliminary data.</text>
</comment>
<accession>A0A7C8I2S9</accession>